<sequence length="416" mass="43214">MPAGTIALTNNSTAVTGSGTNFSSELKANDFLVAIVGGVTYTLGVQSVNSATSVTLTTAYNGPTASGVAWTAVPNAALVGITAQVAADVAKAIRGLNLDKANWQQVYSASGNITVTLPDGSQYSGPSWNSVAGSVTGKMDKSQNLNDVADKATARTNLGLKNSATRDVGTTSGTVAAGDDSRLNTVDGKTGGTVSTGLGVSGLLTAPAIGRISGLDQAMTSQGTYLNWNRTGISGGSDFVNNRGAGQGGFRFRIVNADNTSLIADYTMQASGVGISPGGWTTGSDERIKEDIKDVDPEYALDAVLNMRHVTFKMRDIPDGDGGWYPGIRSAGFLAQDLRKYVPDVVMDAPEGSTYSFRGDNNEIVTITDMLSIDPGKAAAALHGPAIKRLYELLQEKDLVIAELQQRMKAIDGLDA</sequence>
<organism evidence="2 3">
    <name type="scientific">Pantoea brenneri</name>
    <dbReference type="NCBI Taxonomy" id="472694"/>
    <lineage>
        <taxon>Bacteria</taxon>
        <taxon>Pseudomonadati</taxon>
        <taxon>Pseudomonadota</taxon>
        <taxon>Gammaproteobacteria</taxon>
        <taxon>Enterobacterales</taxon>
        <taxon>Erwiniaceae</taxon>
        <taxon>Pantoea</taxon>
    </lineage>
</organism>
<dbReference type="Pfam" id="PF13884">
    <property type="entry name" value="Peptidase_S74"/>
    <property type="match status" value="1"/>
</dbReference>
<accession>A0AAX3JCW7</accession>
<protein>
    <submittedName>
        <fullName evidence="2">Tail fiber domain-containing protein</fullName>
    </submittedName>
</protein>
<name>A0AAX3JCW7_9GAMM</name>
<dbReference type="AlphaFoldDB" id="A0AAX3JCW7"/>
<feature type="domain" description="Peptidase S74" evidence="1">
    <location>
        <begin position="284"/>
        <end position="408"/>
    </location>
</feature>
<evidence type="ECO:0000313" key="2">
    <source>
        <dbReference type="EMBL" id="VXC64267.1"/>
    </source>
</evidence>
<evidence type="ECO:0000313" key="3">
    <source>
        <dbReference type="Proteomes" id="UP000433737"/>
    </source>
</evidence>
<evidence type="ECO:0000259" key="1">
    <source>
        <dbReference type="PROSITE" id="PS51688"/>
    </source>
</evidence>
<dbReference type="EMBL" id="CABWMH010000056">
    <property type="protein sequence ID" value="VXC64267.1"/>
    <property type="molecule type" value="Genomic_DNA"/>
</dbReference>
<dbReference type="PROSITE" id="PS51688">
    <property type="entry name" value="ICA"/>
    <property type="match status" value="1"/>
</dbReference>
<gene>
    <name evidence="2" type="ORF">PANT111_90007</name>
</gene>
<dbReference type="InterPro" id="IPR030392">
    <property type="entry name" value="S74_ICA"/>
</dbReference>
<comment type="caution">
    <text evidence="2">The sequence shown here is derived from an EMBL/GenBank/DDBJ whole genome shotgun (WGS) entry which is preliminary data.</text>
</comment>
<dbReference type="Proteomes" id="UP000433737">
    <property type="component" value="Unassembled WGS sequence"/>
</dbReference>
<reference evidence="2 3" key="1">
    <citation type="submission" date="2019-10" db="EMBL/GenBank/DDBJ databases">
        <authorList>
            <person name="Karimi E."/>
        </authorList>
    </citation>
    <scope>NUCLEOTIDE SEQUENCE [LARGE SCALE GENOMIC DNA]</scope>
    <source>
        <strain evidence="2">Pantoea sp. 111</strain>
    </source>
</reference>
<proteinExistence type="predicted"/>
<dbReference type="RefSeq" id="WP_279856420.1">
    <property type="nucleotide sequence ID" value="NZ_JAOCKV010000001.1"/>
</dbReference>